<dbReference type="EMBL" id="CP032550">
    <property type="protein sequence ID" value="QGU27438.1"/>
    <property type="molecule type" value="Genomic_DNA"/>
</dbReference>
<dbReference type="GO" id="GO:0015416">
    <property type="term" value="F:ABC-type phosphonate transporter activity"/>
    <property type="evidence" value="ECO:0007669"/>
    <property type="project" value="InterPro"/>
</dbReference>
<sequence length="276" mass="29306">MTGLVESAAAGSSDSAAAPWGIDLEGVSVRYPNGTVGLDDVTLRIAAGEMVAIVGLSGSGKSTLIRTVNGLVPVTSGTVSVGRRRVDGARSAELRRLRGSIGMVFQGFNLAGRASVQSNVLVGRLSRTSTLRTLLGWYGADDRELAYRALHRVGMLEKLHHRADALSGGQQQRVAIARVLAQEPRVVLADEPVASLDPPTAHAVMQDLADINRDLGITVLVNLHVLDLARRYGVRLIGMRAGRVVYDGPAAQAGDDVFERIYDRPILGGDRIGEGR</sequence>
<protein>
    <submittedName>
        <fullName evidence="8">Phosphonate ABC transporter ATP-binding protein</fullName>
    </submittedName>
</protein>
<dbReference type="PANTHER" id="PTHR43166:SF6">
    <property type="entry name" value="PHOSPHONATES IMPORT ATP-BINDING PROTEIN PHNC"/>
    <property type="match status" value="1"/>
</dbReference>
<dbReference type="Pfam" id="PF00005">
    <property type="entry name" value="ABC_tran"/>
    <property type="match status" value="1"/>
</dbReference>
<evidence type="ECO:0000313" key="9">
    <source>
        <dbReference type="Proteomes" id="UP000422989"/>
    </source>
</evidence>
<accession>A0A6I6E8C7</accession>
<feature type="domain" description="ABC transporter" evidence="7">
    <location>
        <begin position="22"/>
        <end position="266"/>
    </location>
</feature>
<dbReference type="InterPro" id="IPR003439">
    <property type="entry name" value="ABC_transporter-like_ATP-bd"/>
</dbReference>
<dbReference type="InterPro" id="IPR003593">
    <property type="entry name" value="AAA+_ATPase"/>
</dbReference>
<keyword evidence="9" id="KW-1185">Reference proteome</keyword>
<evidence type="ECO:0000256" key="6">
    <source>
        <dbReference type="ARBA" id="ARBA00023136"/>
    </source>
</evidence>
<dbReference type="InterPro" id="IPR050086">
    <property type="entry name" value="MetN_ABC_transporter-like"/>
</dbReference>
<dbReference type="Gene3D" id="3.40.50.300">
    <property type="entry name" value="P-loop containing nucleotide triphosphate hydrolases"/>
    <property type="match status" value="1"/>
</dbReference>
<dbReference type="SUPFAM" id="SSF52540">
    <property type="entry name" value="P-loop containing nucleoside triphosphate hydrolases"/>
    <property type="match status" value="1"/>
</dbReference>
<dbReference type="RefSeq" id="WP_156241934.1">
    <property type="nucleotide sequence ID" value="NZ_BAAAZL010000004.1"/>
</dbReference>
<dbReference type="SMART" id="SM00382">
    <property type="entry name" value="AAA"/>
    <property type="match status" value="1"/>
</dbReference>
<evidence type="ECO:0000259" key="7">
    <source>
        <dbReference type="PROSITE" id="PS50893"/>
    </source>
</evidence>
<dbReference type="InterPro" id="IPR012693">
    <property type="entry name" value="ABC_transpr_PhnC"/>
</dbReference>
<evidence type="ECO:0000256" key="3">
    <source>
        <dbReference type="ARBA" id="ARBA00022741"/>
    </source>
</evidence>
<keyword evidence="5" id="KW-1278">Translocase</keyword>
<evidence type="ECO:0000313" key="8">
    <source>
        <dbReference type="EMBL" id="QGU27438.1"/>
    </source>
</evidence>
<dbReference type="PROSITE" id="PS00211">
    <property type="entry name" value="ABC_TRANSPORTER_1"/>
    <property type="match status" value="1"/>
</dbReference>
<dbReference type="NCBIfam" id="TIGR02315">
    <property type="entry name" value="ABC_phnC"/>
    <property type="match status" value="1"/>
</dbReference>
<keyword evidence="6" id="KW-0472">Membrane</keyword>
<keyword evidence="3" id="KW-0547">Nucleotide-binding</keyword>
<dbReference type="GO" id="GO:0016020">
    <property type="term" value="C:membrane"/>
    <property type="evidence" value="ECO:0007669"/>
    <property type="project" value="InterPro"/>
</dbReference>
<dbReference type="CDD" id="cd03256">
    <property type="entry name" value="ABC_PhnC_transporter"/>
    <property type="match status" value="1"/>
</dbReference>
<keyword evidence="1" id="KW-0813">Transport</keyword>
<dbReference type="OrthoDB" id="4283894at2"/>
<dbReference type="GO" id="GO:0016887">
    <property type="term" value="F:ATP hydrolysis activity"/>
    <property type="evidence" value="ECO:0007669"/>
    <property type="project" value="InterPro"/>
</dbReference>
<dbReference type="Proteomes" id="UP000422989">
    <property type="component" value="Chromosome"/>
</dbReference>
<evidence type="ECO:0000256" key="2">
    <source>
        <dbReference type="ARBA" id="ARBA00022475"/>
    </source>
</evidence>
<organism evidence="8 9">
    <name type="scientific">Microbacterium oryzae</name>
    <dbReference type="NCBI Taxonomy" id="743009"/>
    <lineage>
        <taxon>Bacteria</taxon>
        <taxon>Bacillati</taxon>
        <taxon>Actinomycetota</taxon>
        <taxon>Actinomycetes</taxon>
        <taxon>Micrococcales</taxon>
        <taxon>Microbacteriaceae</taxon>
        <taxon>Microbacterium</taxon>
    </lineage>
</organism>
<keyword evidence="4 8" id="KW-0067">ATP-binding</keyword>
<dbReference type="GO" id="GO:0005524">
    <property type="term" value="F:ATP binding"/>
    <property type="evidence" value="ECO:0007669"/>
    <property type="project" value="UniProtKB-KW"/>
</dbReference>
<evidence type="ECO:0000256" key="5">
    <source>
        <dbReference type="ARBA" id="ARBA00022967"/>
    </source>
</evidence>
<keyword evidence="2" id="KW-1003">Cell membrane</keyword>
<evidence type="ECO:0000256" key="1">
    <source>
        <dbReference type="ARBA" id="ARBA00022448"/>
    </source>
</evidence>
<dbReference type="AlphaFoldDB" id="A0A6I6E8C7"/>
<dbReference type="InterPro" id="IPR017871">
    <property type="entry name" value="ABC_transporter-like_CS"/>
</dbReference>
<gene>
    <name evidence="8" type="primary">phnC</name>
    <name evidence="8" type="ORF">D7D94_06995</name>
</gene>
<dbReference type="KEGG" id="moj:D7D94_06995"/>
<dbReference type="InterPro" id="IPR027417">
    <property type="entry name" value="P-loop_NTPase"/>
</dbReference>
<proteinExistence type="predicted"/>
<dbReference type="PANTHER" id="PTHR43166">
    <property type="entry name" value="AMINO ACID IMPORT ATP-BINDING PROTEIN"/>
    <property type="match status" value="1"/>
</dbReference>
<reference evidence="8 9" key="1">
    <citation type="submission" date="2018-09" db="EMBL/GenBank/DDBJ databases">
        <title>Whole genome sequencing of Microbacterium oryzae strain MB-10T.</title>
        <authorList>
            <person name="Das S.K."/>
        </authorList>
    </citation>
    <scope>NUCLEOTIDE SEQUENCE [LARGE SCALE GENOMIC DNA]</scope>
    <source>
        <strain evidence="8 9">MB-10</strain>
    </source>
</reference>
<name>A0A6I6E8C7_9MICO</name>
<dbReference type="PROSITE" id="PS50893">
    <property type="entry name" value="ABC_TRANSPORTER_2"/>
    <property type="match status" value="1"/>
</dbReference>
<evidence type="ECO:0000256" key="4">
    <source>
        <dbReference type="ARBA" id="ARBA00022840"/>
    </source>
</evidence>